<dbReference type="AlphaFoldDB" id="A0A929KXT1"/>
<comment type="caution">
    <text evidence="1">The sequence shown here is derived from an EMBL/GenBank/DDBJ whole genome shotgun (WGS) entry which is preliminary data.</text>
</comment>
<evidence type="ECO:0008006" key="3">
    <source>
        <dbReference type="Google" id="ProtNLM"/>
    </source>
</evidence>
<dbReference type="InterPro" id="IPR027417">
    <property type="entry name" value="P-loop_NTPase"/>
</dbReference>
<dbReference type="Gene3D" id="3.40.50.300">
    <property type="entry name" value="P-loop containing nucleotide triphosphate hydrolases"/>
    <property type="match status" value="1"/>
</dbReference>
<protein>
    <recommendedName>
        <fullName evidence="3">NACHT domain-containing protein</fullName>
    </recommendedName>
</protein>
<dbReference type="Proteomes" id="UP000622475">
    <property type="component" value="Unassembled WGS sequence"/>
</dbReference>
<gene>
    <name evidence="1" type="ORF">IRJ16_03155</name>
</gene>
<accession>A0A929KXT1</accession>
<proteinExistence type="predicted"/>
<keyword evidence="2" id="KW-1185">Reference proteome</keyword>
<name>A0A929KXT1_9SPHI</name>
<sequence>MPYFDPYFFEELKKQILKIAGYTDLIPANCKAISSLIEAKTRQKISETTLKRIFGFAYSKFQPSLFTLDAMSKYCGYRSWNDFCENQEEHTVKPASAVANKNTLSQNAGKITQFTLQALKNKSGIPYYLTINRKFMDDHFDLFLNGPYNATIIAGPAGYGKTIALCHWIDERLALKASKSNDDNILFFSLNALMNVFFTGRDLNEWLLALLGYSADQDISSFLELKQKHKGYFILVIDGLDDHTFRNEQFQLLLSQVMDIFSFYKNYHWFKLVLTMRSATVINYRHVFEYDEPKWFRGFISNNDEVTNVPLFNISEIKRLCNKINPNVSHQVDIDAVKKINYPLYFQFYYKDQREDFSLKKLDQLHMYEVIATFILNKIYLGPNSSEKVLLINAICDKMDMTNRIYTVNKLDLDTEIKQYRSAYQDLLGIGYIKEINNSSNLNYLTAIHFGNNDFLAYTIAKRMLDDNGLAFDTGLVAGISKTFGDDTIKLYILKWCVIYALKSCQSVDLPLLYNAGLSPNEKLDIVVFLSDLFRKELTSSRNSEQANIHYLSAFSSGIFSHFLGLEYISPEYKRSLNSLLNFGLQDRDKILLHTTLAMIAFAELDVNQLEERLSHLRKFSAEDFEAFPVNPLACLETIYYYLKYGIIKKEAFAQLTKFYFNPRHSAYGGLKHANEVLYLLGASTLTICKRPHKIINMINAVKKVYHPKYGDEAPYHFLLNIIKTQAYLGMDKADDGLKLYHRLYETYQEHKKDYTPYMRASFYLLQLQVSIYVGKNQDIYDGIQTLLNLAEQYGFKLIKLNCLISILENRSSLKINNDFYKLLYHDFIKIIRESGFRGESFVGDSTVILNAG</sequence>
<dbReference type="EMBL" id="JADFFL010000001">
    <property type="protein sequence ID" value="MBE9660869.1"/>
    <property type="molecule type" value="Genomic_DNA"/>
</dbReference>
<evidence type="ECO:0000313" key="2">
    <source>
        <dbReference type="Proteomes" id="UP000622475"/>
    </source>
</evidence>
<dbReference type="SUPFAM" id="SSF52540">
    <property type="entry name" value="P-loop containing nucleoside triphosphate hydrolases"/>
    <property type="match status" value="1"/>
</dbReference>
<dbReference type="RefSeq" id="WP_194110057.1">
    <property type="nucleotide sequence ID" value="NZ_JADFFL010000001.1"/>
</dbReference>
<reference evidence="1" key="1">
    <citation type="submission" date="2020-10" db="EMBL/GenBank/DDBJ databases">
        <title>Mucilaginibacter mali sp. nov., isolated from rhizosphere soil of apple orchard.</title>
        <authorList>
            <person name="Lee J.-S."/>
            <person name="Kim H.S."/>
            <person name="Kim J.-S."/>
        </authorList>
    </citation>
    <scope>NUCLEOTIDE SEQUENCE</scope>
    <source>
        <strain evidence="1">KCTC 22746</strain>
    </source>
</reference>
<evidence type="ECO:0000313" key="1">
    <source>
        <dbReference type="EMBL" id="MBE9660869.1"/>
    </source>
</evidence>
<organism evidence="1 2">
    <name type="scientific">Mucilaginibacter myungsuensis</name>
    <dbReference type="NCBI Taxonomy" id="649104"/>
    <lineage>
        <taxon>Bacteria</taxon>
        <taxon>Pseudomonadati</taxon>
        <taxon>Bacteroidota</taxon>
        <taxon>Sphingobacteriia</taxon>
        <taxon>Sphingobacteriales</taxon>
        <taxon>Sphingobacteriaceae</taxon>
        <taxon>Mucilaginibacter</taxon>
    </lineage>
</organism>